<reference evidence="1 2" key="1">
    <citation type="submission" date="2017-10" db="EMBL/GenBank/DDBJ databases">
        <title>Genomics of the genus Arcobacter.</title>
        <authorList>
            <person name="Perez-Cataluna A."/>
            <person name="Figueras M.J."/>
        </authorList>
    </citation>
    <scope>NUCLEOTIDE SEQUENCE [LARGE SCALE GENOMIC DNA]</scope>
    <source>
        <strain evidence="1 2">DSM 24636</strain>
    </source>
</reference>
<proteinExistence type="predicted"/>
<dbReference type="OrthoDB" id="5339525at2"/>
<dbReference type="STRING" id="877500.GCA_000935065_00379"/>
<dbReference type="EMBL" id="PDKO01000004">
    <property type="protein sequence ID" value="RXJ63428.1"/>
    <property type="molecule type" value="Genomic_DNA"/>
</dbReference>
<protein>
    <submittedName>
        <fullName evidence="1">Sua5 YciO YrdC YwlC family protein</fullName>
    </submittedName>
</protein>
<dbReference type="Gene3D" id="3.90.870.10">
    <property type="entry name" value="DHBP synthase"/>
    <property type="match status" value="1"/>
</dbReference>
<organism evidence="1 2">
    <name type="scientific">Halarcobacter anaerophilus</name>
    <dbReference type="NCBI Taxonomy" id="877500"/>
    <lineage>
        <taxon>Bacteria</taxon>
        <taxon>Pseudomonadati</taxon>
        <taxon>Campylobacterota</taxon>
        <taxon>Epsilonproteobacteria</taxon>
        <taxon>Campylobacterales</taxon>
        <taxon>Arcobacteraceae</taxon>
        <taxon>Halarcobacter</taxon>
    </lineage>
</organism>
<keyword evidence="2" id="KW-1185">Reference proteome</keyword>
<dbReference type="Proteomes" id="UP000290191">
    <property type="component" value="Unassembled WGS sequence"/>
</dbReference>
<dbReference type="InterPro" id="IPR017945">
    <property type="entry name" value="DHBP_synth_RibB-like_a/b_dom"/>
</dbReference>
<dbReference type="AlphaFoldDB" id="A0A4V1LQ46"/>
<comment type="caution">
    <text evidence="1">The sequence shown here is derived from an EMBL/GenBank/DDBJ whole genome shotgun (WGS) entry which is preliminary data.</text>
</comment>
<accession>A0A4V1LQ46</accession>
<gene>
    <name evidence="1" type="ORF">CRV06_07065</name>
</gene>
<sequence length="147" mass="17187">MDSKKVYLVQADTTVGFSSDNDEKLSTIKQRPITQKMLQTVDSFATLSKYTRVPKTDRKRVRRAKRTTFIYPNQKSFRVIQRDDRFYDFIKKFGALYSTSANLTGNHFDEKFALEHSDIIVLDKEGFSEKISSSIYKLGKRKLKKIR</sequence>
<name>A0A4V1LQ46_9BACT</name>
<dbReference type="RefSeq" id="WP_129081923.1">
    <property type="nucleotide sequence ID" value="NZ_CP041070.1"/>
</dbReference>
<dbReference type="SUPFAM" id="SSF55821">
    <property type="entry name" value="YrdC/RibB"/>
    <property type="match status" value="1"/>
</dbReference>
<evidence type="ECO:0000313" key="2">
    <source>
        <dbReference type="Proteomes" id="UP000290191"/>
    </source>
</evidence>
<evidence type="ECO:0000313" key="1">
    <source>
        <dbReference type="EMBL" id="RXJ63428.1"/>
    </source>
</evidence>